<name>A0AAW4PG46_9EURY</name>
<keyword evidence="1" id="KW-0479">Metal-binding</keyword>
<dbReference type="Gene3D" id="3.40.720.10">
    <property type="entry name" value="Alkaline Phosphatase, subunit A"/>
    <property type="match status" value="1"/>
</dbReference>
<accession>A0AAW4PG46</accession>
<protein>
    <submittedName>
        <fullName evidence="5">Sulfatase-like hydrolase/transferase</fullName>
    </submittedName>
</protein>
<feature type="domain" description="Sulfatase N-terminal" evidence="4">
    <location>
        <begin position="11"/>
        <end position="363"/>
    </location>
</feature>
<dbReference type="GO" id="GO:0005737">
    <property type="term" value="C:cytoplasm"/>
    <property type="evidence" value="ECO:0007669"/>
    <property type="project" value="TreeGrafter"/>
</dbReference>
<dbReference type="InterPro" id="IPR017850">
    <property type="entry name" value="Alkaline_phosphatase_core_sf"/>
</dbReference>
<evidence type="ECO:0000256" key="1">
    <source>
        <dbReference type="ARBA" id="ARBA00022723"/>
    </source>
</evidence>
<dbReference type="PANTHER" id="PTHR45953:SF1">
    <property type="entry name" value="IDURONATE 2-SULFATASE"/>
    <property type="match status" value="1"/>
</dbReference>
<sequence length="483" mass="54912">MSLTSVESADNILFILTDQQRFDSIGAYGASGVETPNLDRLAAEGTRYERAYTRIAVCSPSRASIISGVPPQRHGIKRNVEESDRLAERFPCYPQLLRDAGYNVSLAGKLHVGQKPAAFGLDGPHFPGWHQPLDHPTYRSYLSDRNLPQPSVKRFEDVFPDNGSVFQSGAIDDRPTEASFTHFLTELALDQIESHARSDAPFYQSVHYFGPHNPYYLPEKYATLYDPSDVELPESTVKETFENKPWVHRVQYQESGLGDLDLHDWRRIIAAYRGWVTFIDHEIGRLLDHLSELGIRDSTAVVFGADHGGFVTRHKLHDKGPAMYEDIYRIPLITNNLGADGAVDDRFVSLLDLPPTFLDVAGVDVPDEYVGQSLCQSPDDWRDDIVCEFHGHFFEYEQWMLRRGDHKLVLNSHDMAELYDLSVDPEELHNLTGNPQHGEIAQRLYERLMERLERDGVSNPTKPRMKMTRTEDIGLEPFGTRDE</sequence>
<dbReference type="AlphaFoldDB" id="A0AAW4PG46"/>
<feature type="region of interest" description="Disordered" evidence="3">
    <location>
        <begin position="453"/>
        <end position="483"/>
    </location>
</feature>
<dbReference type="GO" id="GO:0008484">
    <property type="term" value="F:sulfuric ester hydrolase activity"/>
    <property type="evidence" value="ECO:0007669"/>
    <property type="project" value="TreeGrafter"/>
</dbReference>
<dbReference type="GO" id="GO:0046872">
    <property type="term" value="F:metal ion binding"/>
    <property type="evidence" value="ECO:0007669"/>
    <property type="project" value="UniProtKB-KW"/>
</dbReference>
<dbReference type="PANTHER" id="PTHR45953">
    <property type="entry name" value="IDURONATE 2-SULFATASE"/>
    <property type="match status" value="1"/>
</dbReference>
<dbReference type="Proteomes" id="UP001430455">
    <property type="component" value="Unassembled WGS sequence"/>
</dbReference>
<evidence type="ECO:0000313" key="6">
    <source>
        <dbReference type="Proteomes" id="UP001430455"/>
    </source>
</evidence>
<keyword evidence="2 5" id="KW-0378">Hydrolase</keyword>
<proteinExistence type="predicted"/>
<evidence type="ECO:0000313" key="5">
    <source>
        <dbReference type="EMBL" id="MBX0296949.1"/>
    </source>
</evidence>
<organism evidence="5 6">
    <name type="scientific">Haloarcula nitratireducens</name>
    <dbReference type="NCBI Taxonomy" id="2487749"/>
    <lineage>
        <taxon>Archaea</taxon>
        <taxon>Methanobacteriati</taxon>
        <taxon>Methanobacteriota</taxon>
        <taxon>Stenosarchaea group</taxon>
        <taxon>Halobacteria</taxon>
        <taxon>Halobacteriales</taxon>
        <taxon>Haloarculaceae</taxon>
        <taxon>Haloarcula</taxon>
    </lineage>
</organism>
<dbReference type="InterPro" id="IPR000917">
    <property type="entry name" value="Sulfatase_N"/>
</dbReference>
<evidence type="ECO:0000259" key="4">
    <source>
        <dbReference type="Pfam" id="PF00884"/>
    </source>
</evidence>
<reference evidence="5 6" key="1">
    <citation type="submission" date="2021-06" db="EMBL/GenBank/DDBJ databases">
        <title>Halomicroarcula sp. a new haloarchaeum isolated from saline soil.</title>
        <authorList>
            <person name="Duran-Viseras A."/>
            <person name="Sanchez-Porro C."/>
            <person name="Ventosa A."/>
        </authorList>
    </citation>
    <scope>NUCLEOTIDE SEQUENCE [LARGE SCALE GENOMIC DNA]</scope>
    <source>
        <strain evidence="5 6">F27</strain>
    </source>
</reference>
<gene>
    <name evidence="5" type="ORF">EGH23_18890</name>
</gene>
<keyword evidence="6" id="KW-1185">Reference proteome</keyword>
<evidence type="ECO:0000256" key="3">
    <source>
        <dbReference type="SAM" id="MobiDB-lite"/>
    </source>
</evidence>
<evidence type="ECO:0000256" key="2">
    <source>
        <dbReference type="ARBA" id="ARBA00022801"/>
    </source>
</evidence>
<dbReference type="RefSeq" id="WP_220581541.1">
    <property type="nucleotide sequence ID" value="NZ_RKLT01000012.1"/>
</dbReference>
<dbReference type="SUPFAM" id="SSF53649">
    <property type="entry name" value="Alkaline phosphatase-like"/>
    <property type="match status" value="1"/>
</dbReference>
<dbReference type="EMBL" id="RKLT01000012">
    <property type="protein sequence ID" value="MBX0296949.1"/>
    <property type="molecule type" value="Genomic_DNA"/>
</dbReference>
<dbReference type="Pfam" id="PF00884">
    <property type="entry name" value="Sulfatase"/>
    <property type="match status" value="1"/>
</dbReference>
<comment type="caution">
    <text evidence="5">The sequence shown here is derived from an EMBL/GenBank/DDBJ whole genome shotgun (WGS) entry which is preliminary data.</text>
</comment>